<evidence type="ECO:0000259" key="9">
    <source>
        <dbReference type="PROSITE" id="PS50929"/>
    </source>
</evidence>
<feature type="transmembrane region" description="Helical" evidence="7">
    <location>
        <begin position="248"/>
        <end position="268"/>
    </location>
</feature>
<keyword evidence="2 7" id="KW-0812">Transmembrane</keyword>
<dbReference type="Gene3D" id="1.20.1560.10">
    <property type="entry name" value="ABC transporter type 1, transmembrane domain"/>
    <property type="match status" value="1"/>
</dbReference>
<reference evidence="10 11" key="1">
    <citation type="journal article" date="2016" name="Nat. Commun.">
        <title>Thousands of microbial genomes shed light on interconnected biogeochemical processes in an aquifer system.</title>
        <authorList>
            <person name="Anantharaman K."/>
            <person name="Brown C.T."/>
            <person name="Hug L.A."/>
            <person name="Sharon I."/>
            <person name="Castelle C.J."/>
            <person name="Probst A.J."/>
            <person name="Thomas B.C."/>
            <person name="Singh A."/>
            <person name="Wilkins M.J."/>
            <person name="Karaoz U."/>
            <person name="Brodie E.L."/>
            <person name="Williams K.H."/>
            <person name="Hubbard S.S."/>
            <person name="Banfield J.F."/>
        </authorList>
    </citation>
    <scope>NUCLEOTIDE SEQUENCE [LARGE SCALE GENOMIC DNA]</scope>
</reference>
<dbReference type="GO" id="GO:0005886">
    <property type="term" value="C:plasma membrane"/>
    <property type="evidence" value="ECO:0007669"/>
    <property type="project" value="UniProtKB-SubCell"/>
</dbReference>
<dbReference type="PROSITE" id="PS50893">
    <property type="entry name" value="ABC_TRANSPORTER_2"/>
    <property type="match status" value="1"/>
</dbReference>
<accession>A0A1G2UKL8</accession>
<dbReference type="AlphaFoldDB" id="A0A1G2UKL8"/>
<comment type="subcellular location">
    <subcellularLocation>
        <location evidence="1">Cell membrane</location>
        <topology evidence="1">Multi-pass membrane protein</topology>
    </subcellularLocation>
</comment>
<sequence>MNTIMKKEAIEIPNTPFAFIWFAIKPYKKWFFWAILFVLMSQFFSISQTYVFRRVVDSISIFWIMAIPSLLLLSFITRRSAGFLINYLTVYARTASIKKLFEHLSLHSLSYFNDRFSGALSSKVNDVGSNVAHMIVQFIYEILGVLFALALVVVILFSTKPILALIFISSVVILIPLNLVITRKQIKLSELMIATRSKLAGQVIDAVTNISAVQQYARRLFEIDRIDQAVREHREADARSDNFREKVILVNNIIVWAIIFAVIMYAFSFWSREIISAGQLIMVITLTLSFDSTLSRLGERINNLMESYGEMKEALSEITLPHSITDKLGAKKLEIKEGVVVFDKATFAYDNDPRKVFHNLSFNVKGGEKIGIVGTSGAGKTTLMKLLLRQHDLLGGGISIDEQDIRNVTQESLRENISVVPQEPMLFHRSIRENIMYGKLNASDQEMIEVAKKAQAHDFIETLPQRYNSLVGERGVKLSVGQRQRIAIARAFLKNAPILILDEATSALDSESEVAVQKALHALMEGKTVFAIAHRLSTLRDMDRILVFKDGQIVEDGTHRTLLKNKEGVYASFWSHQAGGFIK</sequence>
<dbReference type="Pfam" id="PF00664">
    <property type="entry name" value="ABC_membrane"/>
    <property type="match status" value="1"/>
</dbReference>
<evidence type="ECO:0008006" key="12">
    <source>
        <dbReference type="Google" id="ProtNLM"/>
    </source>
</evidence>
<dbReference type="InterPro" id="IPR039421">
    <property type="entry name" value="Type_1_exporter"/>
</dbReference>
<evidence type="ECO:0000313" key="10">
    <source>
        <dbReference type="EMBL" id="OHB09948.1"/>
    </source>
</evidence>
<dbReference type="PROSITE" id="PS00211">
    <property type="entry name" value="ABC_TRANSPORTER_1"/>
    <property type="match status" value="1"/>
</dbReference>
<feature type="transmembrane region" description="Helical" evidence="7">
    <location>
        <begin position="162"/>
        <end position="181"/>
    </location>
</feature>
<dbReference type="InterPro" id="IPR027417">
    <property type="entry name" value="P-loop_NTPase"/>
</dbReference>
<dbReference type="GO" id="GO:0005524">
    <property type="term" value="F:ATP binding"/>
    <property type="evidence" value="ECO:0007669"/>
    <property type="project" value="UniProtKB-KW"/>
</dbReference>
<dbReference type="InterPro" id="IPR036640">
    <property type="entry name" value="ABC1_TM_sf"/>
</dbReference>
<evidence type="ECO:0000256" key="1">
    <source>
        <dbReference type="ARBA" id="ARBA00004651"/>
    </source>
</evidence>
<dbReference type="InterPro" id="IPR003439">
    <property type="entry name" value="ABC_transporter-like_ATP-bd"/>
</dbReference>
<evidence type="ECO:0000256" key="5">
    <source>
        <dbReference type="ARBA" id="ARBA00022989"/>
    </source>
</evidence>
<dbReference type="InterPro" id="IPR003593">
    <property type="entry name" value="AAA+_ATPase"/>
</dbReference>
<dbReference type="SUPFAM" id="SSF52540">
    <property type="entry name" value="P-loop containing nucleoside triphosphate hydrolases"/>
    <property type="match status" value="1"/>
</dbReference>
<comment type="caution">
    <text evidence="10">The sequence shown here is derived from an EMBL/GenBank/DDBJ whole genome shotgun (WGS) entry which is preliminary data.</text>
</comment>
<evidence type="ECO:0000259" key="8">
    <source>
        <dbReference type="PROSITE" id="PS50893"/>
    </source>
</evidence>
<gene>
    <name evidence="10" type="ORF">A3H60_00085</name>
</gene>
<keyword evidence="3" id="KW-0547">Nucleotide-binding</keyword>
<feature type="transmembrane region" description="Helical" evidence="7">
    <location>
        <begin position="138"/>
        <end position="156"/>
    </location>
</feature>
<dbReference type="CDD" id="cd07346">
    <property type="entry name" value="ABC_6TM_exporters"/>
    <property type="match status" value="1"/>
</dbReference>
<organism evidence="10 11">
    <name type="scientific">Candidatus Zambryskibacteria bacterium RIFCSPLOWO2_02_FULL_44_12b</name>
    <dbReference type="NCBI Taxonomy" id="1802772"/>
    <lineage>
        <taxon>Bacteria</taxon>
        <taxon>Candidatus Zambryskiibacteriota</taxon>
    </lineage>
</organism>
<keyword evidence="4" id="KW-0067">ATP-binding</keyword>
<dbReference type="PANTHER" id="PTHR24221:SF654">
    <property type="entry name" value="ATP-BINDING CASSETTE SUB-FAMILY B MEMBER 6"/>
    <property type="match status" value="1"/>
</dbReference>
<feature type="transmembrane region" description="Helical" evidence="7">
    <location>
        <begin position="58"/>
        <end position="76"/>
    </location>
</feature>
<dbReference type="GO" id="GO:0016887">
    <property type="term" value="F:ATP hydrolysis activity"/>
    <property type="evidence" value="ECO:0007669"/>
    <property type="project" value="InterPro"/>
</dbReference>
<dbReference type="GO" id="GO:0140359">
    <property type="term" value="F:ABC-type transporter activity"/>
    <property type="evidence" value="ECO:0007669"/>
    <property type="project" value="InterPro"/>
</dbReference>
<evidence type="ECO:0000256" key="2">
    <source>
        <dbReference type="ARBA" id="ARBA00022692"/>
    </source>
</evidence>
<evidence type="ECO:0000256" key="7">
    <source>
        <dbReference type="SAM" id="Phobius"/>
    </source>
</evidence>
<dbReference type="Pfam" id="PF00005">
    <property type="entry name" value="ABC_tran"/>
    <property type="match status" value="1"/>
</dbReference>
<dbReference type="PANTHER" id="PTHR24221">
    <property type="entry name" value="ATP-BINDING CASSETTE SUB-FAMILY B"/>
    <property type="match status" value="1"/>
</dbReference>
<evidence type="ECO:0000256" key="3">
    <source>
        <dbReference type="ARBA" id="ARBA00022741"/>
    </source>
</evidence>
<feature type="domain" description="ABC transmembrane type-1" evidence="9">
    <location>
        <begin position="32"/>
        <end position="306"/>
    </location>
</feature>
<dbReference type="GO" id="GO:0034040">
    <property type="term" value="F:ATPase-coupled lipid transmembrane transporter activity"/>
    <property type="evidence" value="ECO:0007669"/>
    <property type="project" value="TreeGrafter"/>
</dbReference>
<evidence type="ECO:0000313" key="11">
    <source>
        <dbReference type="Proteomes" id="UP000177202"/>
    </source>
</evidence>
<dbReference type="SUPFAM" id="SSF90123">
    <property type="entry name" value="ABC transporter transmembrane region"/>
    <property type="match status" value="1"/>
</dbReference>
<dbReference type="STRING" id="1802772.A3H60_00085"/>
<feature type="domain" description="ABC transporter" evidence="8">
    <location>
        <begin position="340"/>
        <end position="575"/>
    </location>
</feature>
<proteinExistence type="predicted"/>
<feature type="transmembrane region" description="Helical" evidence="7">
    <location>
        <begin position="30"/>
        <end position="52"/>
    </location>
</feature>
<name>A0A1G2UKL8_9BACT</name>
<keyword evidence="6 7" id="KW-0472">Membrane</keyword>
<dbReference type="FunFam" id="3.40.50.300:FF:000218">
    <property type="entry name" value="Multidrug ABC transporter ATP-binding protein"/>
    <property type="match status" value="1"/>
</dbReference>
<dbReference type="EMBL" id="MHWP01000024">
    <property type="protein sequence ID" value="OHB09948.1"/>
    <property type="molecule type" value="Genomic_DNA"/>
</dbReference>
<dbReference type="InterPro" id="IPR011527">
    <property type="entry name" value="ABC1_TM_dom"/>
</dbReference>
<dbReference type="Gene3D" id="3.40.50.300">
    <property type="entry name" value="P-loop containing nucleotide triphosphate hydrolases"/>
    <property type="match status" value="1"/>
</dbReference>
<dbReference type="SMART" id="SM00382">
    <property type="entry name" value="AAA"/>
    <property type="match status" value="1"/>
</dbReference>
<protein>
    <recommendedName>
        <fullName evidence="12">ABC transporter ATP-binding protein</fullName>
    </recommendedName>
</protein>
<dbReference type="PROSITE" id="PS50929">
    <property type="entry name" value="ABC_TM1F"/>
    <property type="match status" value="1"/>
</dbReference>
<keyword evidence="5 7" id="KW-1133">Transmembrane helix</keyword>
<dbReference type="Proteomes" id="UP000177202">
    <property type="component" value="Unassembled WGS sequence"/>
</dbReference>
<evidence type="ECO:0000256" key="4">
    <source>
        <dbReference type="ARBA" id="ARBA00022840"/>
    </source>
</evidence>
<evidence type="ECO:0000256" key="6">
    <source>
        <dbReference type="ARBA" id="ARBA00023136"/>
    </source>
</evidence>
<dbReference type="InterPro" id="IPR017871">
    <property type="entry name" value="ABC_transporter-like_CS"/>
</dbReference>